<keyword evidence="2" id="KW-0808">Transferase</keyword>
<dbReference type="EMBL" id="CM001887">
    <property type="protein sequence ID" value="EOY31822.1"/>
    <property type="molecule type" value="Genomic_DNA"/>
</dbReference>
<dbReference type="Gramene" id="EOY31822">
    <property type="protein sequence ID" value="EOY31822"/>
    <property type="gene ID" value="TCM_039088"/>
</dbReference>
<evidence type="ECO:0000313" key="3">
    <source>
        <dbReference type="Proteomes" id="UP000026915"/>
    </source>
</evidence>
<dbReference type="OMA" id="MIERVHI"/>
<dbReference type="AlphaFoldDB" id="A0A061GRN3"/>
<dbReference type="STRING" id="3641.A0A061GRN3"/>
<dbReference type="GO" id="GO:0016301">
    <property type="term" value="F:kinase activity"/>
    <property type="evidence" value="ECO:0007669"/>
    <property type="project" value="UniProtKB-KW"/>
</dbReference>
<protein>
    <submittedName>
        <fullName evidence="2">Cysteine-rich RLK (RECEPTOR-like protein kinase) 8</fullName>
    </submittedName>
</protein>
<name>A0A061GRN3_THECC</name>
<gene>
    <name evidence="2" type="ORF">TCM_039088</name>
</gene>
<dbReference type="SUPFAM" id="SSF56672">
    <property type="entry name" value="DNA/RNA polymerases"/>
    <property type="match status" value="1"/>
</dbReference>
<dbReference type="Proteomes" id="UP000026915">
    <property type="component" value="Chromosome 9"/>
</dbReference>
<dbReference type="Pfam" id="PF07727">
    <property type="entry name" value="RVT_2"/>
    <property type="match status" value="1"/>
</dbReference>
<dbReference type="InterPro" id="IPR013103">
    <property type="entry name" value="RVT_2"/>
</dbReference>
<dbReference type="InterPro" id="IPR043502">
    <property type="entry name" value="DNA/RNA_pol_sf"/>
</dbReference>
<dbReference type="eggNOG" id="KOG0017">
    <property type="taxonomic scope" value="Eukaryota"/>
</dbReference>
<evidence type="ECO:0000313" key="2">
    <source>
        <dbReference type="EMBL" id="EOY31822.1"/>
    </source>
</evidence>
<accession>A0A061GRN3</accession>
<keyword evidence="2" id="KW-0418">Kinase</keyword>
<dbReference type="PANTHER" id="PTHR11439:SF470">
    <property type="entry name" value="CYSTEINE-RICH RLK (RECEPTOR-LIKE PROTEIN KINASE) 8"/>
    <property type="match status" value="1"/>
</dbReference>
<dbReference type="PANTHER" id="PTHR11439">
    <property type="entry name" value="GAG-POL-RELATED RETROTRANSPOSON"/>
    <property type="match status" value="1"/>
</dbReference>
<evidence type="ECO:0000259" key="1">
    <source>
        <dbReference type="Pfam" id="PF07727"/>
    </source>
</evidence>
<feature type="domain" description="Reverse transcriptase Ty1/copia-type" evidence="1">
    <location>
        <begin position="15"/>
        <end position="80"/>
    </location>
</feature>
<proteinExistence type="predicted"/>
<dbReference type="CDD" id="cd09272">
    <property type="entry name" value="RNase_HI_RT_Ty1"/>
    <property type="match status" value="1"/>
</dbReference>
<sequence length="350" mass="39448">MPKEKWKGTKQDLLQKDVNNAFLHGNLNEEVYMELPKGYTIKGECPNGSKLVCKIHKSLYGLNQASRQWNAKLTPSILQYGSTSIQAATVIKDYLSSKFKLKDPSTVNHFLSLEVARSPQGISICQRKYALDLLEEHGLLGAKPASTPIDYNVKLRKISKEEEIADLAKYKQLVGKLLYITFTRLDISNAVQTLAQFMDKPSHEHLGPEAPINMVAWAVPTSRENSLKVSDAGSDQGGGRYNWAGCAYTRKSVTGYCIFIGQSLHQNAVRLYYDNQSSIYISRNLVFDERTKHIEIDCHFIHEKILNGMIERVHISTEVQVADVFTKALQLGQFQKFLSKMNIHNIHGSS</sequence>
<dbReference type="InParanoid" id="A0A061GRN3"/>
<reference evidence="2 3" key="1">
    <citation type="journal article" date="2013" name="Genome Biol.">
        <title>The genome sequence of the most widely cultivated cacao type and its use to identify candidate genes regulating pod color.</title>
        <authorList>
            <person name="Motamayor J.C."/>
            <person name="Mockaitis K."/>
            <person name="Schmutz J."/>
            <person name="Haiminen N."/>
            <person name="Iii D.L."/>
            <person name="Cornejo O."/>
            <person name="Findley S.D."/>
            <person name="Zheng P."/>
            <person name="Utro F."/>
            <person name="Royaert S."/>
            <person name="Saski C."/>
            <person name="Jenkins J."/>
            <person name="Podicheti R."/>
            <person name="Zhao M."/>
            <person name="Scheffler B.E."/>
            <person name="Stack J.C."/>
            <person name="Feltus F.A."/>
            <person name="Mustiga G.M."/>
            <person name="Amores F."/>
            <person name="Phillips W."/>
            <person name="Marelli J.P."/>
            <person name="May G.D."/>
            <person name="Shapiro H."/>
            <person name="Ma J."/>
            <person name="Bustamante C.D."/>
            <person name="Schnell R.J."/>
            <person name="Main D."/>
            <person name="Gilbert D."/>
            <person name="Parida L."/>
            <person name="Kuhn D.N."/>
        </authorList>
    </citation>
    <scope>NUCLEOTIDE SEQUENCE [LARGE SCALE GENOMIC DNA]</scope>
    <source>
        <strain evidence="3">cv. Matina 1-6</strain>
    </source>
</reference>
<keyword evidence="3" id="KW-1185">Reference proteome</keyword>
<dbReference type="HOGENOM" id="CLU_001650_21_0_1"/>
<organism evidence="2 3">
    <name type="scientific">Theobroma cacao</name>
    <name type="common">Cacao</name>
    <name type="synonym">Cocoa</name>
    <dbReference type="NCBI Taxonomy" id="3641"/>
    <lineage>
        <taxon>Eukaryota</taxon>
        <taxon>Viridiplantae</taxon>
        <taxon>Streptophyta</taxon>
        <taxon>Embryophyta</taxon>
        <taxon>Tracheophyta</taxon>
        <taxon>Spermatophyta</taxon>
        <taxon>Magnoliopsida</taxon>
        <taxon>eudicotyledons</taxon>
        <taxon>Gunneridae</taxon>
        <taxon>Pentapetalae</taxon>
        <taxon>rosids</taxon>
        <taxon>malvids</taxon>
        <taxon>Malvales</taxon>
        <taxon>Malvaceae</taxon>
        <taxon>Byttnerioideae</taxon>
        <taxon>Theobroma</taxon>
    </lineage>
</organism>